<protein>
    <submittedName>
        <fullName evidence="12">LALA0S01e17810g1_1</fullName>
    </submittedName>
</protein>
<dbReference type="GO" id="GO:0051757">
    <property type="term" value="P:meiotic sister chromatid separation"/>
    <property type="evidence" value="ECO:0007669"/>
    <property type="project" value="EnsemblFungi"/>
</dbReference>
<organism evidence="12 13">
    <name type="scientific">Lachancea lanzarotensis</name>
    <dbReference type="NCBI Taxonomy" id="1245769"/>
    <lineage>
        <taxon>Eukaryota</taxon>
        <taxon>Fungi</taxon>
        <taxon>Dikarya</taxon>
        <taxon>Ascomycota</taxon>
        <taxon>Saccharomycotina</taxon>
        <taxon>Saccharomycetes</taxon>
        <taxon>Saccharomycetales</taxon>
        <taxon>Saccharomycetaceae</taxon>
        <taxon>Lachancea</taxon>
    </lineage>
</organism>
<evidence type="ECO:0000256" key="6">
    <source>
        <dbReference type="ARBA" id="ARBA00023054"/>
    </source>
</evidence>
<dbReference type="GO" id="GO:0005634">
    <property type="term" value="C:nucleus"/>
    <property type="evidence" value="ECO:0007669"/>
    <property type="project" value="InterPro"/>
</dbReference>
<dbReference type="HOGENOM" id="CLU_019322_0_0_1"/>
<evidence type="ECO:0000256" key="9">
    <source>
        <dbReference type="SAM" id="MobiDB-lite"/>
    </source>
</evidence>
<gene>
    <name evidence="12" type="ORF">LALA0_S01e17810g</name>
</gene>
<evidence type="ECO:0000256" key="8">
    <source>
        <dbReference type="ARBA" id="ARBA00023328"/>
    </source>
</evidence>
<accession>A0A0C7MTN1</accession>
<evidence type="ECO:0000313" key="13">
    <source>
        <dbReference type="Proteomes" id="UP000054304"/>
    </source>
</evidence>
<dbReference type="GO" id="GO:0045144">
    <property type="term" value="P:meiotic sister chromatid segregation"/>
    <property type="evidence" value="ECO:0007669"/>
    <property type="project" value="EnsemblFungi"/>
</dbReference>
<comment type="similarity">
    <text evidence="2">Belongs to the shugoshin family.</text>
</comment>
<dbReference type="AlphaFoldDB" id="A0A0C7MTN1"/>
<feature type="region of interest" description="Disordered" evidence="9">
    <location>
        <begin position="599"/>
        <end position="622"/>
    </location>
</feature>
<evidence type="ECO:0000259" key="10">
    <source>
        <dbReference type="Pfam" id="PF07557"/>
    </source>
</evidence>
<feature type="region of interest" description="Disordered" evidence="9">
    <location>
        <begin position="498"/>
        <end position="540"/>
    </location>
</feature>
<keyword evidence="3" id="KW-0158">Chromosome</keyword>
<keyword evidence="7" id="KW-0131">Cell cycle</keyword>
<dbReference type="GO" id="GO:0070199">
    <property type="term" value="P:establishment of protein localization to chromosome"/>
    <property type="evidence" value="ECO:0007669"/>
    <property type="project" value="EnsemblFungi"/>
</dbReference>
<dbReference type="GeneID" id="34684143"/>
<feature type="compositionally biased region" description="Polar residues" evidence="9">
    <location>
        <begin position="182"/>
        <end position="192"/>
    </location>
</feature>
<dbReference type="GO" id="GO:0000776">
    <property type="term" value="C:kinetochore"/>
    <property type="evidence" value="ECO:0007669"/>
    <property type="project" value="EnsemblFungi"/>
</dbReference>
<comment type="subcellular location">
    <subcellularLocation>
        <location evidence="1">Chromosome</location>
        <location evidence="1">Centromere</location>
    </subcellularLocation>
</comment>
<feature type="compositionally biased region" description="Polar residues" evidence="9">
    <location>
        <begin position="202"/>
        <end position="213"/>
    </location>
</feature>
<evidence type="ECO:0000259" key="11">
    <source>
        <dbReference type="Pfam" id="PF07558"/>
    </source>
</evidence>
<feature type="compositionally biased region" description="Basic residues" evidence="9">
    <location>
        <begin position="1"/>
        <end position="10"/>
    </location>
</feature>
<dbReference type="Proteomes" id="UP000054304">
    <property type="component" value="Unassembled WGS sequence"/>
</dbReference>
<dbReference type="EMBL" id="LN736360">
    <property type="protein sequence ID" value="CEP60737.1"/>
    <property type="molecule type" value="Genomic_DNA"/>
</dbReference>
<evidence type="ECO:0000256" key="2">
    <source>
        <dbReference type="ARBA" id="ARBA00010845"/>
    </source>
</evidence>
<dbReference type="Pfam" id="PF07557">
    <property type="entry name" value="Shugoshin_C"/>
    <property type="match status" value="1"/>
</dbReference>
<reference evidence="12 13" key="1">
    <citation type="submission" date="2014-12" db="EMBL/GenBank/DDBJ databases">
        <authorList>
            <person name="Neuveglise Cecile"/>
        </authorList>
    </citation>
    <scope>NUCLEOTIDE SEQUENCE [LARGE SCALE GENOMIC DNA]</scope>
    <source>
        <strain evidence="12 13">CBS 12615</strain>
    </source>
</reference>
<evidence type="ECO:0000256" key="5">
    <source>
        <dbReference type="ARBA" id="ARBA00022829"/>
    </source>
</evidence>
<dbReference type="OrthoDB" id="5394106at2759"/>
<keyword evidence="8" id="KW-0137">Centromere</keyword>
<dbReference type="GO" id="GO:0034096">
    <property type="term" value="P:positive regulation of maintenance of meiotic sister chromatid cohesion"/>
    <property type="evidence" value="ECO:0007669"/>
    <property type="project" value="EnsemblFungi"/>
</dbReference>
<name>A0A0C7MTN1_9SACH</name>
<proteinExistence type="inferred from homology"/>
<feature type="region of interest" description="Disordered" evidence="9">
    <location>
        <begin position="162"/>
        <end position="229"/>
    </location>
</feature>
<dbReference type="STRING" id="1245769.A0A0C7MTN1"/>
<keyword evidence="4" id="KW-0132">Cell division</keyword>
<dbReference type="GO" id="GO:0051383">
    <property type="term" value="P:kinetochore organization"/>
    <property type="evidence" value="ECO:0007669"/>
    <property type="project" value="EnsemblFungi"/>
</dbReference>
<keyword evidence="6" id="KW-0175">Coiled coil</keyword>
<dbReference type="GO" id="GO:0007094">
    <property type="term" value="P:mitotic spindle assembly checkpoint signaling"/>
    <property type="evidence" value="ECO:0007669"/>
    <property type="project" value="EnsemblFungi"/>
</dbReference>
<feature type="domain" description="Shugoshin N-terminal coiled-coil" evidence="11">
    <location>
        <begin position="63"/>
        <end position="101"/>
    </location>
</feature>
<dbReference type="RefSeq" id="XP_022626978.1">
    <property type="nucleotide sequence ID" value="XM_022774929.1"/>
</dbReference>
<feature type="compositionally biased region" description="Basic and acidic residues" evidence="9">
    <location>
        <begin position="162"/>
        <end position="173"/>
    </location>
</feature>
<evidence type="ECO:0000256" key="7">
    <source>
        <dbReference type="ARBA" id="ARBA00023306"/>
    </source>
</evidence>
<feature type="region of interest" description="Disordered" evidence="9">
    <location>
        <begin position="1"/>
        <end position="20"/>
    </location>
</feature>
<feature type="compositionally biased region" description="Polar residues" evidence="9">
    <location>
        <begin position="498"/>
        <end position="522"/>
    </location>
</feature>
<evidence type="ECO:0000256" key="1">
    <source>
        <dbReference type="ARBA" id="ARBA00004584"/>
    </source>
</evidence>
<feature type="compositionally biased region" description="Polar residues" evidence="9">
    <location>
        <begin position="257"/>
        <end position="282"/>
    </location>
</feature>
<evidence type="ECO:0000256" key="3">
    <source>
        <dbReference type="ARBA" id="ARBA00022454"/>
    </source>
</evidence>
<feature type="region of interest" description="Disordered" evidence="9">
    <location>
        <begin position="557"/>
        <end position="576"/>
    </location>
</feature>
<dbReference type="GO" id="GO:0034090">
    <property type="term" value="P:maintenance of meiotic sister chromatid cohesion"/>
    <property type="evidence" value="ECO:0007669"/>
    <property type="project" value="EnsemblFungi"/>
</dbReference>
<dbReference type="GO" id="GO:0000070">
    <property type="term" value="P:mitotic sister chromatid segregation"/>
    <property type="evidence" value="ECO:0007669"/>
    <property type="project" value="EnsemblFungi"/>
</dbReference>
<feature type="region of interest" description="Disordered" evidence="9">
    <location>
        <begin position="450"/>
        <end position="475"/>
    </location>
</feature>
<feature type="compositionally biased region" description="Polar residues" evidence="9">
    <location>
        <begin position="562"/>
        <end position="576"/>
    </location>
</feature>
<dbReference type="Pfam" id="PF07558">
    <property type="entry name" value="Shugoshin_N"/>
    <property type="match status" value="1"/>
</dbReference>
<feature type="domain" description="Shugoshin C-terminal" evidence="10">
    <location>
        <begin position="411"/>
        <end position="433"/>
    </location>
</feature>
<keyword evidence="5" id="KW-0159">Chromosome partition</keyword>
<dbReference type="GO" id="GO:0031134">
    <property type="term" value="P:sister chromatid biorientation"/>
    <property type="evidence" value="ECO:0007669"/>
    <property type="project" value="EnsemblFungi"/>
</dbReference>
<sequence>MAKALRKRVSRAAPKTDRKGPVVEIGRHNNTAIHGLGVPAIQEFQDLIDLQRNEFENVKMGLSQQNVQLARSNSELMIKVREMDKSISELIQENVGLRSKLSLKEHEFKERLGRTIGSLEEGVLQRFDEILHMFDSVRRRQGLEVPHDSLVRRSALMNEPRSILKRDRLHNSRETSTTTTTIAFNEGNNQVISPEPRVVDSSHIQPSEGSNESPAARKRRKSSRRESLFHPSDFEFADIAYNEDMDATGQDVMSDRPTGTTVDEQNTSSQKSFEEPVQNTDLPQPPHHDSVEESCNFTNSLIEFSIPEELPEKPVESSVTSDSAKLQVYHDNEAQTQNNRSQLLPDSITNTASRAHEASGEVQHVSFVQNTTSSQKKVKHSMKSRGSQRRIVDEVMPATCGPIEDLSDSSRLRRTRGKEINYALPSLRAKMRRPTEKLVDATTVTNIRDLQVEGNRRKSGSYSRDGSPIMSDDQVDGSKISLLKNAPETSQQLLETQIPTTIPQNPKNASETSFPKPSTNALSPKIPKLNPLKDITNNAPAKSSIKTKKLFKKPIVGDLGGENSNSFDDSSGNRSTSFRVNEEDLSLFNLLDDLKAHAAPKTHRAKAKQEAGKRGKKPAFRL</sequence>
<feature type="region of interest" description="Disordered" evidence="9">
    <location>
        <begin position="249"/>
        <end position="293"/>
    </location>
</feature>
<keyword evidence="13" id="KW-1185">Reference proteome</keyword>
<dbReference type="InterPro" id="IPR011515">
    <property type="entry name" value="Shugoshin_C"/>
</dbReference>
<evidence type="ECO:0000256" key="4">
    <source>
        <dbReference type="ARBA" id="ARBA00022618"/>
    </source>
</evidence>
<evidence type="ECO:0000313" key="12">
    <source>
        <dbReference type="EMBL" id="CEP60737.1"/>
    </source>
</evidence>
<dbReference type="GO" id="GO:0051301">
    <property type="term" value="P:cell division"/>
    <property type="evidence" value="ECO:0007669"/>
    <property type="project" value="UniProtKB-KW"/>
</dbReference>
<dbReference type="InterPro" id="IPR011516">
    <property type="entry name" value="Shugoshin_N"/>
</dbReference>